<dbReference type="InterPro" id="IPR044876">
    <property type="entry name" value="HRDC_dom_sf"/>
</dbReference>
<dbReference type="Pfam" id="PF00570">
    <property type="entry name" value="HRDC"/>
    <property type="match status" value="1"/>
</dbReference>
<evidence type="ECO:0000256" key="5">
    <source>
        <dbReference type="ARBA" id="ARBA00022840"/>
    </source>
</evidence>
<feature type="domain" description="UvrD-like helicase C-terminal" evidence="13">
    <location>
        <begin position="303"/>
        <end position="557"/>
    </location>
</feature>
<evidence type="ECO:0000259" key="11">
    <source>
        <dbReference type="PROSITE" id="PS50967"/>
    </source>
</evidence>
<evidence type="ECO:0000256" key="9">
    <source>
        <dbReference type="ARBA" id="ARBA00048988"/>
    </source>
</evidence>
<name>A0ABW4RYQ3_9ACTN</name>
<dbReference type="CDD" id="cd17932">
    <property type="entry name" value="DEXQc_UvrD"/>
    <property type="match status" value="1"/>
</dbReference>
<evidence type="ECO:0000256" key="4">
    <source>
        <dbReference type="ARBA" id="ARBA00022806"/>
    </source>
</evidence>
<sequence>MSSPIRASGPSGPVDPQAVLEALDAEQRQVATTFGNPVAVIAGAGTGKTRAITHRIAYGALTGALDPAGVLAVTFTTRAAGEMRARLKQLGVPHVQARTFHAAALRQIKYFWPRAYGVELPEVSEKRMGLVAEAASRAGLRVDTGLLRDLVGEISWAKVSNVTAGEYPAIARATNRTLAGADPETVAKVFTGYEAAKRARGQIDFDDILLCTAALLSEHEQVAAEVRGQYRHFVVDEYQDVSPLQQSVLNLWLGERRDLCVVGDPHQSIHAFAGARADFLTGFAATHPETTVVRLVRDYRSTPQVVDLANKVMAPRRGRGGPPQLGSLSGVNLVAQQPPGPEVEFGSHPEESDEARAIALWLMQQHESGVDWREMAVLFRINAQSPALEAALSERKIPYLVRGSEKFYDRPEIKQSLLALRQAARAEPEGPGLPLLKDALASVGWSADAPEGSGSVRERWESLNALVDLAHDIAVDQPEFGLVELVDALHERAALQQAPISQGVTLSTLHSSKGLEWEAVCLFGMQEGTLPFVLSTTPEQLDEEKRLLYVGITRARRLLRISWSRSRSGGRGNRGPSRFLDGLTPAALAQAAEQAKAPKRRSTRSAQSQTCRICGHSLGTGAERKLGRHMGCPSDYDEDLLARLKAWRKQTAEAASMPAFVIFTDATLIAIAEQTPSDEQELLKIGGVGRAKLERYGEQLLAVVAGEDPSGMGSLFAD</sequence>
<dbReference type="PROSITE" id="PS50967">
    <property type="entry name" value="HRDC"/>
    <property type="match status" value="1"/>
</dbReference>
<comment type="similarity">
    <text evidence="1">Belongs to the helicase family. UvrD subfamily.</text>
</comment>
<feature type="domain" description="HRDC" evidence="11">
    <location>
        <begin position="634"/>
        <end position="714"/>
    </location>
</feature>
<comment type="catalytic activity">
    <reaction evidence="9">
        <text>ATP + H2O = ADP + phosphate + H(+)</text>
        <dbReference type="Rhea" id="RHEA:13065"/>
        <dbReference type="ChEBI" id="CHEBI:15377"/>
        <dbReference type="ChEBI" id="CHEBI:15378"/>
        <dbReference type="ChEBI" id="CHEBI:30616"/>
        <dbReference type="ChEBI" id="CHEBI:43474"/>
        <dbReference type="ChEBI" id="CHEBI:456216"/>
        <dbReference type="EC" id="5.6.2.4"/>
    </reaction>
</comment>
<evidence type="ECO:0000313" key="15">
    <source>
        <dbReference type="Proteomes" id="UP001597326"/>
    </source>
</evidence>
<dbReference type="InterPro" id="IPR013986">
    <property type="entry name" value="DExx_box_DNA_helicase_dom_sf"/>
</dbReference>
<dbReference type="GO" id="GO:0004386">
    <property type="term" value="F:helicase activity"/>
    <property type="evidence" value="ECO:0007669"/>
    <property type="project" value="UniProtKB-KW"/>
</dbReference>
<dbReference type="SMART" id="SM00341">
    <property type="entry name" value="HRDC"/>
    <property type="match status" value="1"/>
</dbReference>
<evidence type="ECO:0000256" key="10">
    <source>
        <dbReference type="PROSITE-ProRule" id="PRU00560"/>
    </source>
</evidence>
<dbReference type="SUPFAM" id="SSF52540">
    <property type="entry name" value="P-loop containing nucleoside triphosphate hydrolases"/>
    <property type="match status" value="1"/>
</dbReference>
<dbReference type="Proteomes" id="UP001597326">
    <property type="component" value="Unassembled WGS sequence"/>
</dbReference>
<reference evidence="15" key="1">
    <citation type="journal article" date="2019" name="Int. J. Syst. Evol. Microbiol.">
        <title>The Global Catalogue of Microorganisms (GCM) 10K type strain sequencing project: providing services to taxonomists for standard genome sequencing and annotation.</title>
        <authorList>
            <consortium name="The Broad Institute Genomics Platform"/>
            <consortium name="The Broad Institute Genome Sequencing Center for Infectious Disease"/>
            <person name="Wu L."/>
            <person name="Ma J."/>
        </authorList>
    </citation>
    <scope>NUCLEOTIDE SEQUENCE [LARGE SCALE GENOMIC DNA]</scope>
    <source>
        <strain evidence="15">CAIM 431</strain>
    </source>
</reference>
<keyword evidence="15" id="KW-1185">Reference proteome</keyword>
<dbReference type="InterPro" id="IPR014017">
    <property type="entry name" value="DNA_helicase_UvrD-like_C"/>
</dbReference>
<dbReference type="InterPro" id="IPR014016">
    <property type="entry name" value="UvrD-like_ATP-bd"/>
</dbReference>
<dbReference type="Pfam" id="PF13361">
    <property type="entry name" value="UvrD_C"/>
    <property type="match status" value="2"/>
</dbReference>
<dbReference type="PROSITE" id="PS51198">
    <property type="entry name" value="UVRD_HELICASE_ATP_BIND"/>
    <property type="match status" value="1"/>
</dbReference>
<evidence type="ECO:0000256" key="6">
    <source>
        <dbReference type="ARBA" id="ARBA00023235"/>
    </source>
</evidence>
<gene>
    <name evidence="14" type="ORF">ACFSCS_11365</name>
</gene>
<proteinExistence type="inferred from homology"/>
<dbReference type="InterPro" id="IPR002121">
    <property type="entry name" value="HRDC_dom"/>
</dbReference>
<dbReference type="Gene3D" id="3.40.50.300">
    <property type="entry name" value="P-loop containing nucleotide triphosphate hydrolases"/>
    <property type="match status" value="3"/>
</dbReference>
<evidence type="ECO:0000256" key="8">
    <source>
        <dbReference type="ARBA" id="ARBA00034808"/>
    </source>
</evidence>
<dbReference type="Gene3D" id="1.10.150.80">
    <property type="entry name" value="HRDC domain"/>
    <property type="match status" value="1"/>
</dbReference>
<feature type="binding site" evidence="10">
    <location>
        <begin position="42"/>
        <end position="49"/>
    </location>
    <ligand>
        <name>ATP</name>
        <dbReference type="ChEBI" id="CHEBI:30616"/>
    </ligand>
</feature>
<accession>A0ABW4RYQ3</accession>
<dbReference type="Gene3D" id="1.10.10.160">
    <property type="match status" value="1"/>
</dbReference>
<evidence type="ECO:0000259" key="12">
    <source>
        <dbReference type="PROSITE" id="PS51198"/>
    </source>
</evidence>
<keyword evidence="2 10" id="KW-0547">Nucleotide-binding</keyword>
<evidence type="ECO:0000256" key="2">
    <source>
        <dbReference type="ARBA" id="ARBA00022741"/>
    </source>
</evidence>
<evidence type="ECO:0000256" key="3">
    <source>
        <dbReference type="ARBA" id="ARBA00022801"/>
    </source>
</evidence>
<evidence type="ECO:0000256" key="7">
    <source>
        <dbReference type="ARBA" id="ARBA00034617"/>
    </source>
</evidence>
<comment type="caution">
    <text evidence="14">The sequence shown here is derived from an EMBL/GenBank/DDBJ whole genome shotgun (WGS) entry which is preliminary data.</text>
</comment>
<dbReference type="Pfam" id="PF00580">
    <property type="entry name" value="UvrD-helicase"/>
    <property type="match status" value="1"/>
</dbReference>
<evidence type="ECO:0000259" key="13">
    <source>
        <dbReference type="PROSITE" id="PS51217"/>
    </source>
</evidence>
<keyword evidence="4 10" id="KW-0347">Helicase</keyword>
<dbReference type="PANTHER" id="PTHR11070">
    <property type="entry name" value="UVRD / RECB / PCRA DNA HELICASE FAMILY MEMBER"/>
    <property type="match status" value="1"/>
</dbReference>
<dbReference type="PROSITE" id="PS51217">
    <property type="entry name" value="UVRD_HELICASE_CTER"/>
    <property type="match status" value="1"/>
</dbReference>
<dbReference type="InterPro" id="IPR027417">
    <property type="entry name" value="P-loop_NTPase"/>
</dbReference>
<organism evidence="14 15">
    <name type="scientific">Luteococcus peritonei</name>
    <dbReference type="NCBI Taxonomy" id="88874"/>
    <lineage>
        <taxon>Bacteria</taxon>
        <taxon>Bacillati</taxon>
        <taxon>Actinomycetota</taxon>
        <taxon>Actinomycetes</taxon>
        <taxon>Propionibacteriales</taxon>
        <taxon>Propionibacteriaceae</taxon>
        <taxon>Luteococcus</taxon>
    </lineage>
</organism>
<keyword evidence="5 10" id="KW-0067">ATP-binding</keyword>
<protein>
    <recommendedName>
        <fullName evidence="8">DNA 3'-5' helicase</fullName>
        <ecNumber evidence="8">5.6.2.4</ecNumber>
    </recommendedName>
</protein>
<evidence type="ECO:0000313" key="14">
    <source>
        <dbReference type="EMBL" id="MFD1890775.1"/>
    </source>
</evidence>
<dbReference type="InterPro" id="IPR000212">
    <property type="entry name" value="DNA_helicase_UvrD/REP"/>
</dbReference>
<dbReference type="Gene3D" id="1.10.486.10">
    <property type="entry name" value="PCRA, domain 4"/>
    <property type="match status" value="2"/>
</dbReference>
<dbReference type="EMBL" id="JBHUFZ010000026">
    <property type="protein sequence ID" value="MFD1890775.1"/>
    <property type="molecule type" value="Genomic_DNA"/>
</dbReference>
<dbReference type="RefSeq" id="WP_343874085.1">
    <property type="nucleotide sequence ID" value="NZ_BAAAIX010000025.1"/>
</dbReference>
<feature type="domain" description="UvrD-like helicase ATP-binding" evidence="12">
    <location>
        <begin position="21"/>
        <end position="302"/>
    </location>
</feature>
<dbReference type="PANTHER" id="PTHR11070:SF69">
    <property type="entry name" value="ATP-DEPENDENT DNA HELICASE UVRD2"/>
    <property type="match status" value="1"/>
</dbReference>
<keyword evidence="3 10" id="KW-0378">Hydrolase</keyword>
<dbReference type="EC" id="5.6.2.4" evidence="8"/>
<dbReference type="SUPFAM" id="SSF47819">
    <property type="entry name" value="HRDC-like"/>
    <property type="match status" value="1"/>
</dbReference>
<evidence type="ECO:0000256" key="1">
    <source>
        <dbReference type="ARBA" id="ARBA00009922"/>
    </source>
</evidence>
<dbReference type="InterPro" id="IPR010997">
    <property type="entry name" value="HRDC-like_sf"/>
</dbReference>
<comment type="catalytic activity">
    <reaction evidence="7">
        <text>Couples ATP hydrolysis with the unwinding of duplex DNA by translocating in the 3'-5' direction.</text>
        <dbReference type="EC" id="5.6.2.4"/>
    </reaction>
</comment>
<keyword evidence="6" id="KW-0413">Isomerase</keyword>